<dbReference type="Gene3D" id="2.80.10.50">
    <property type="match status" value="2"/>
</dbReference>
<dbReference type="InterPro" id="IPR053237">
    <property type="entry name" value="Natterin_C"/>
</dbReference>
<dbReference type="PANTHER" id="PTHR39244">
    <property type="entry name" value="NATTERIN-4"/>
    <property type="match status" value="1"/>
</dbReference>
<accession>A0AAV2GI94</accession>
<dbReference type="Gene3D" id="2.170.15.10">
    <property type="entry name" value="Proaerolysin, chain A, domain 3"/>
    <property type="match status" value="1"/>
</dbReference>
<dbReference type="InterPro" id="IPR008998">
    <property type="entry name" value="Agglutinin"/>
</dbReference>
<dbReference type="InterPro" id="IPR036242">
    <property type="entry name" value="Agglutinin_dom_sf"/>
</dbReference>
<sequence>MAEERSVALPRYVRLRSSSAVKYLRFTDDDIQQHGHLQFTGETPVHSPYVKFEVEPSRTVSGGLVHLRSCYNNKYWVRTSPTQMWIAAHSDVPEEDQSKWSCTLFKPTYQFSATTGNGGRDLYFRFRHVQLDQNVGISPWGQWPYTDFLFVRTQSSNQMVDDQFAVRDWESLLVLPRHVVFKGDNGRFLRARVIERSNYLEFSGTSNSEATASNEVFENPDGSIRIRSNHYGMFWRRSPNFWIWGDSTDTTANNMDTVFWPERVGPNMVALRLPGTLRYCKRFTDGGKTSCLNAADYTVTEFGRLEVGEWVRKRSISNVRFRLLDARIYDQVPRTLARTTVRNATAHTNTPVIRFRYRNTISRHWQSTVSFSYGLSSTVSAGIPLFTDASLTIQWELSSEYTWGQTIETSEEQEQEYPVTVGPYTEATITFQATQGFCDVPFSYTQRDELFDGRVVATEMHDGLYTGANLYEFHWENTEESILPADEIKLAQEDVGVGKKKKDVELKVELGEAEIVEREEEEEDVIEKLDGDKEE</sequence>
<protein>
    <recommendedName>
        <fullName evidence="1">Agglutinin domain-containing protein</fullName>
    </recommendedName>
</protein>
<reference evidence="2 3" key="1">
    <citation type="submission" date="2024-04" db="EMBL/GenBank/DDBJ databases">
        <authorList>
            <person name="Fracassetti M."/>
        </authorList>
    </citation>
    <scope>NUCLEOTIDE SEQUENCE [LARGE SCALE GENOMIC DNA]</scope>
</reference>
<feature type="domain" description="Agglutinin" evidence="1">
    <location>
        <begin position="173"/>
        <end position="309"/>
    </location>
</feature>
<evidence type="ECO:0000313" key="3">
    <source>
        <dbReference type="Proteomes" id="UP001497516"/>
    </source>
</evidence>
<dbReference type="SUPFAM" id="SSF50382">
    <property type="entry name" value="Agglutinin"/>
    <property type="match status" value="2"/>
</dbReference>
<organism evidence="2 3">
    <name type="scientific">Linum trigynum</name>
    <dbReference type="NCBI Taxonomy" id="586398"/>
    <lineage>
        <taxon>Eukaryota</taxon>
        <taxon>Viridiplantae</taxon>
        <taxon>Streptophyta</taxon>
        <taxon>Embryophyta</taxon>
        <taxon>Tracheophyta</taxon>
        <taxon>Spermatophyta</taxon>
        <taxon>Magnoliopsida</taxon>
        <taxon>eudicotyledons</taxon>
        <taxon>Gunneridae</taxon>
        <taxon>Pentapetalae</taxon>
        <taxon>rosids</taxon>
        <taxon>fabids</taxon>
        <taxon>Malpighiales</taxon>
        <taxon>Linaceae</taxon>
        <taxon>Linum</taxon>
    </lineage>
</organism>
<proteinExistence type="predicted"/>
<dbReference type="SUPFAM" id="SSF56973">
    <property type="entry name" value="Aerolisin/ETX pore-forming domain"/>
    <property type="match status" value="1"/>
</dbReference>
<dbReference type="EMBL" id="OZ034822">
    <property type="protein sequence ID" value="CAL1410176.1"/>
    <property type="molecule type" value="Genomic_DNA"/>
</dbReference>
<dbReference type="PANTHER" id="PTHR39244:SF5">
    <property type="entry name" value="NATTERIN-3-LIKE"/>
    <property type="match status" value="1"/>
</dbReference>
<evidence type="ECO:0000313" key="2">
    <source>
        <dbReference type="EMBL" id="CAL1410176.1"/>
    </source>
</evidence>
<keyword evidence="3" id="KW-1185">Reference proteome</keyword>
<name>A0AAV2GI94_9ROSI</name>
<evidence type="ECO:0000259" key="1">
    <source>
        <dbReference type="SMART" id="SM00791"/>
    </source>
</evidence>
<dbReference type="Proteomes" id="UP001497516">
    <property type="component" value="Chromosome 9"/>
</dbReference>
<dbReference type="SMART" id="SM00791">
    <property type="entry name" value="Agglutinin"/>
    <property type="match status" value="2"/>
</dbReference>
<gene>
    <name evidence="2" type="ORF">LTRI10_LOCUS49617</name>
</gene>
<dbReference type="CDD" id="cd20216">
    <property type="entry name" value="PFM_HFR-2-like"/>
    <property type="match status" value="1"/>
</dbReference>
<dbReference type="AlphaFoldDB" id="A0AAV2GI94"/>
<feature type="domain" description="Agglutinin" evidence="1">
    <location>
        <begin position="7"/>
        <end position="168"/>
    </location>
</feature>
<dbReference type="Pfam" id="PF07468">
    <property type="entry name" value="Agglutinin"/>
    <property type="match status" value="2"/>
</dbReference>